<proteinExistence type="predicted"/>
<reference evidence="1" key="1">
    <citation type="submission" date="2021-06" db="EMBL/GenBank/DDBJ databases">
        <authorList>
            <person name="Kallberg Y."/>
            <person name="Tangrot J."/>
            <person name="Rosling A."/>
        </authorList>
    </citation>
    <scope>NUCLEOTIDE SEQUENCE</scope>
    <source>
        <strain evidence="1">IL203A</strain>
    </source>
</reference>
<protein>
    <submittedName>
        <fullName evidence="1">11907_t:CDS:1</fullName>
    </submittedName>
</protein>
<dbReference type="Proteomes" id="UP000789702">
    <property type="component" value="Unassembled WGS sequence"/>
</dbReference>
<name>A0ACA9K4X7_9GLOM</name>
<comment type="caution">
    <text evidence="1">The sequence shown here is derived from an EMBL/GenBank/DDBJ whole genome shotgun (WGS) entry which is preliminary data.</text>
</comment>
<accession>A0ACA9K4X7</accession>
<evidence type="ECO:0000313" key="1">
    <source>
        <dbReference type="EMBL" id="CAG8452509.1"/>
    </source>
</evidence>
<sequence>MVVNSICIYDNSQLKLELWKTLFRASRINQLTSENVETSLFSNNIYALDINSYTWVTRINTNITTNQSTTGTTANTANTQSDNDKLYIGIGIGIGGIIFVGILIAGGFLIYKKQKEDTEIMVGIPGSMDERIRETHTPMAI</sequence>
<keyword evidence="2" id="KW-1185">Reference proteome</keyword>
<evidence type="ECO:0000313" key="2">
    <source>
        <dbReference type="Proteomes" id="UP000789702"/>
    </source>
</evidence>
<dbReference type="EMBL" id="CAJVPU010000503">
    <property type="protein sequence ID" value="CAG8452509.1"/>
    <property type="molecule type" value="Genomic_DNA"/>
</dbReference>
<organism evidence="1 2">
    <name type="scientific">Dentiscutata heterogama</name>
    <dbReference type="NCBI Taxonomy" id="1316150"/>
    <lineage>
        <taxon>Eukaryota</taxon>
        <taxon>Fungi</taxon>
        <taxon>Fungi incertae sedis</taxon>
        <taxon>Mucoromycota</taxon>
        <taxon>Glomeromycotina</taxon>
        <taxon>Glomeromycetes</taxon>
        <taxon>Diversisporales</taxon>
        <taxon>Gigasporaceae</taxon>
        <taxon>Dentiscutata</taxon>
    </lineage>
</organism>
<gene>
    <name evidence="1" type="ORF">DHETER_LOCUS902</name>
</gene>